<name>A0A4P1RSB3_LUPAN</name>
<dbReference type="SUPFAM" id="SSF56672">
    <property type="entry name" value="DNA/RNA polymerases"/>
    <property type="match status" value="1"/>
</dbReference>
<accession>A0A4P1RSB3</accession>
<dbReference type="InterPro" id="IPR013103">
    <property type="entry name" value="RVT_2"/>
</dbReference>
<protein>
    <recommendedName>
        <fullName evidence="1">Reverse transcriptase Ty1/copia-type domain-containing protein</fullName>
    </recommendedName>
</protein>
<dbReference type="AlphaFoldDB" id="A0A4P1RSB3"/>
<dbReference type="InterPro" id="IPR043502">
    <property type="entry name" value="DNA/RNA_pol_sf"/>
</dbReference>
<sequence>MQNELNALELNHTWSLVDLPPNKTPIGAKWVYKIKHKSDGSIERYKARLVAKGYTQTEGIDYFDTFAPVIKLTTVRLLLAIASSQNWTLHQLDINNAFLHGDLHEEVYMAIPPGVVGHKPNQVCKLHKSIYGLKQASRQWYHKLSSTLFFPWLYSIST</sequence>
<keyword evidence="3" id="KW-1185">Reference proteome</keyword>
<dbReference type="Gramene" id="OIW17479">
    <property type="protein sequence ID" value="OIW17479"/>
    <property type="gene ID" value="TanjilG_22591"/>
</dbReference>
<evidence type="ECO:0000313" key="3">
    <source>
        <dbReference type="Proteomes" id="UP000188354"/>
    </source>
</evidence>
<dbReference type="Pfam" id="PF07727">
    <property type="entry name" value="RVT_2"/>
    <property type="match status" value="1"/>
</dbReference>
<evidence type="ECO:0000259" key="1">
    <source>
        <dbReference type="Pfam" id="PF07727"/>
    </source>
</evidence>
<dbReference type="EMBL" id="CM007362">
    <property type="protein sequence ID" value="OIW17479.1"/>
    <property type="molecule type" value="Genomic_DNA"/>
</dbReference>
<proteinExistence type="predicted"/>
<dbReference type="STRING" id="3871.A0A4P1RSB3"/>
<gene>
    <name evidence="2" type="ORF">TanjilG_22591</name>
</gene>
<reference evidence="2 3" key="1">
    <citation type="journal article" date="2017" name="Plant Biotechnol. J.">
        <title>A comprehensive draft genome sequence for lupin (Lupinus angustifolius), an emerging health food: insights into plant-microbe interactions and legume evolution.</title>
        <authorList>
            <person name="Hane J.K."/>
            <person name="Ming Y."/>
            <person name="Kamphuis L.G."/>
            <person name="Nelson M.N."/>
            <person name="Garg G."/>
            <person name="Atkins C.A."/>
            <person name="Bayer P.E."/>
            <person name="Bravo A."/>
            <person name="Bringans S."/>
            <person name="Cannon S."/>
            <person name="Edwards D."/>
            <person name="Foley R."/>
            <person name="Gao L.L."/>
            <person name="Harrison M.J."/>
            <person name="Huang W."/>
            <person name="Hurgobin B."/>
            <person name="Li S."/>
            <person name="Liu C.W."/>
            <person name="McGrath A."/>
            <person name="Morahan G."/>
            <person name="Murray J."/>
            <person name="Weller J."/>
            <person name="Jian J."/>
            <person name="Singh K.B."/>
        </authorList>
    </citation>
    <scope>NUCLEOTIDE SEQUENCE [LARGE SCALE GENOMIC DNA]</scope>
    <source>
        <strain evidence="3">cv. Tanjil</strain>
        <tissue evidence="2">Whole plant</tissue>
    </source>
</reference>
<feature type="domain" description="Reverse transcriptase Ty1/copia-type" evidence="1">
    <location>
        <begin position="11"/>
        <end position="148"/>
    </location>
</feature>
<dbReference type="Proteomes" id="UP000188354">
    <property type="component" value="Chromosome LG02"/>
</dbReference>
<organism evidence="2 3">
    <name type="scientific">Lupinus angustifolius</name>
    <name type="common">Narrow-leaved blue lupine</name>
    <dbReference type="NCBI Taxonomy" id="3871"/>
    <lineage>
        <taxon>Eukaryota</taxon>
        <taxon>Viridiplantae</taxon>
        <taxon>Streptophyta</taxon>
        <taxon>Embryophyta</taxon>
        <taxon>Tracheophyta</taxon>
        <taxon>Spermatophyta</taxon>
        <taxon>Magnoliopsida</taxon>
        <taxon>eudicotyledons</taxon>
        <taxon>Gunneridae</taxon>
        <taxon>Pentapetalae</taxon>
        <taxon>rosids</taxon>
        <taxon>fabids</taxon>
        <taxon>Fabales</taxon>
        <taxon>Fabaceae</taxon>
        <taxon>Papilionoideae</taxon>
        <taxon>50 kb inversion clade</taxon>
        <taxon>genistoids sensu lato</taxon>
        <taxon>core genistoids</taxon>
        <taxon>Genisteae</taxon>
        <taxon>Lupinus</taxon>
    </lineage>
</organism>
<evidence type="ECO:0000313" key="2">
    <source>
        <dbReference type="EMBL" id="OIW17479.1"/>
    </source>
</evidence>